<organism evidence="5 6">
    <name type="scientific">Aristophania vespae</name>
    <dbReference type="NCBI Taxonomy" id="2697033"/>
    <lineage>
        <taxon>Bacteria</taxon>
        <taxon>Pseudomonadati</taxon>
        <taxon>Pseudomonadota</taxon>
        <taxon>Alphaproteobacteria</taxon>
        <taxon>Acetobacterales</taxon>
        <taxon>Acetobacteraceae</taxon>
        <taxon>Aristophania</taxon>
    </lineage>
</organism>
<evidence type="ECO:0000256" key="2">
    <source>
        <dbReference type="ARBA" id="ARBA00023134"/>
    </source>
</evidence>
<dbReference type="SMART" id="SM00962">
    <property type="entry name" value="SRP54"/>
    <property type="match status" value="1"/>
</dbReference>
<dbReference type="Proteomes" id="UP000463975">
    <property type="component" value="Plasmid unnamed1"/>
</dbReference>
<dbReference type="RefSeq" id="WP_160619534.1">
    <property type="nucleotide sequence ID" value="NZ_CP047653.1"/>
</dbReference>
<evidence type="ECO:0000256" key="1">
    <source>
        <dbReference type="ARBA" id="ARBA00022741"/>
    </source>
</evidence>
<dbReference type="AlphaFoldDB" id="A0A6P1NHX3"/>
<keyword evidence="5" id="KW-0614">Plasmid</keyword>
<feature type="region of interest" description="Disordered" evidence="3">
    <location>
        <begin position="1"/>
        <end position="32"/>
    </location>
</feature>
<gene>
    <name evidence="5" type="ORF">GT348_08950</name>
</gene>
<geneLocation type="plasmid" evidence="5 6">
    <name>unnamed1</name>
</geneLocation>
<keyword evidence="2" id="KW-0342">GTP-binding</keyword>
<dbReference type="KEGG" id="bomb:GT348_08950"/>
<dbReference type="Gene3D" id="3.40.50.300">
    <property type="entry name" value="P-loop containing nucleotide triphosphate hydrolases"/>
    <property type="match status" value="1"/>
</dbReference>
<evidence type="ECO:0000313" key="6">
    <source>
        <dbReference type="Proteomes" id="UP000463975"/>
    </source>
</evidence>
<dbReference type="GO" id="GO:0006614">
    <property type="term" value="P:SRP-dependent cotranslational protein targeting to membrane"/>
    <property type="evidence" value="ECO:0007669"/>
    <property type="project" value="InterPro"/>
</dbReference>
<keyword evidence="6" id="KW-1185">Reference proteome</keyword>
<protein>
    <recommendedName>
        <fullName evidence="4">SRP54-type proteins GTP-binding domain-containing protein</fullName>
    </recommendedName>
</protein>
<accession>A0A6P1NHX3</accession>
<dbReference type="SUPFAM" id="SSF52540">
    <property type="entry name" value="P-loop containing nucleoside triphosphate hydrolases"/>
    <property type="match status" value="1"/>
</dbReference>
<dbReference type="InterPro" id="IPR000897">
    <property type="entry name" value="SRP54_GTPase_dom"/>
</dbReference>
<keyword evidence="1" id="KW-0547">Nucleotide-binding</keyword>
<reference evidence="5 6" key="1">
    <citation type="submission" date="2020-01" db="EMBL/GenBank/DDBJ databases">
        <title>Genome sequencing of strain KACC 21507.</title>
        <authorList>
            <person name="Heo J."/>
            <person name="Kim S.-J."/>
            <person name="Kim J.-S."/>
            <person name="Hong S.-B."/>
            <person name="Kwon S.-W."/>
        </authorList>
    </citation>
    <scope>NUCLEOTIDE SEQUENCE [LARGE SCALE GENOMIC DNA]</scope>
    <source>
        <strain evidence="5 6">KACC 21507</strain>
        <plasmid evidence="5 6">unnamed1</plasmid>
    </source>
</reference>
<dbReference type="EMBL" id="CP047653">
    <property type="protein sequence ID" value="QHI96477.1"/>
    <property type="molecule type" value="Genomic_DNA"/>
</dbReference>
<evidence type="ECO:0000313" key="5">
    <source>
        <dbReference type="EMBL" id="QHI96477.1"/>
    </source>
</evidence>
<sequence length="276" mass="29626">MTEKPRRTRSTKNTSRKRSSTKNAPSSVQKEASLPLPSLSVTDVLLWHSIPRPLVQAMSGSTIAEGLSKMITFGRLPLIFGKPMALGGASGSGKTLTLAKLAARYALQAQQSDGRIKKPVVLACDKNPGSYVKLASILQGYDVELIQAYHGLMPSIEDKDKRIILVDLPGVCIYSKVGMTEMMEIVNRTQADLSLVIPAGMDPEESTDIAATFRKHGAQSLIASRLEQSGRIGGVITAAACGLRLTYGSYSSHIEAGFAHLTPQILAKRLLILPGQ</sequence>
<evidence type="ECO:0000259" key="4">
    <source>
        <dbReference type="SMART" id="SM00962"/>
    </source>
</evidence>
<evidence type="ECO:0000256" key="3">
    <source>
        <dbReference type="SAM" id="MobiDB-lite"/>
    </source>
</evidence>
<dbReference type="GO" id="GO:0005525">
    <property type="term" value="F:GTP binding"/>
    <property type="evidence" value="ECO:0007669"/>
    <property type="project" value="UniProtKB-KW"/>
</dbReference>
<dbReference type="InterPro" id="IPR027417">
    <property type="entry name" value="P-loop_NTPase"/>
</dbReference>
<feature type="domain" description="SRP54-type proteins GTP-binding" evidence="4">
    <location>
        <begin position="81"/>
        <end position="272"/>
    </location>
</feature>
<proteinExistence type="predicted"/>
<dbReference type="Pfam" id="PF00448">
    <property type="entry name" value="SRP54"/>
    <property type="match status" value="1"/>
</dbReference>
<feature type="compositionally biased region" description="Basic residues" evidence="3">
    <location>
        <begin position="1"/>
        <end position="20"/>
    </location>
</feature>
<name>A0A6P1NHX3_9PROT</name>